<dbReference type="RefSeq" id="WP_007280702.1">
    <property type="nucleotide sequence ID" value="NZ_ABCK01000028.1"/>
</dbReference>
<comment type="caution">
    <text evidence="8">The sequence shown here is derived from an EMBL/GenBank/DDBJ whole genome shotgun (WGS) entry which is preliminary data.</text>
</comment>
<keyword evidence="4" id="KW-0067">ATP-binding</keyword>
<dbReference type="GO" id="GO:0005524">
    <property type="term" value="F:ATP binding"/>
    <property type="evidence" value="ECO:0007669"/>
    <property type="project" value="UniProtKB-KW"/>
</dbReference>
<keyword evidence="1" id="KW-1003">Cell membrane</keyword>
<proteinExistence type="predicted"/>
<dbReference type="InterPro" id="IPR027417">
    <property type="entry name" value="P-loop_NTPase"/>
</dbReference>
<evidence type="ECO:0000256" key="3">
    <source>
        <dbReference type="ARBA" id="ARBA00022741"/>
    </source>
</evidence>
<dbReference type="Gene3D" id="3.40.50.300">
    <property type="entry name" value="P-loop containing nucleotide triphosphate hydrolases"/>
    <property type="match status" value="1"/>
</dbReference>
<keyword evidence="6" id="KW-0472">Membrane</keyword>
<evidence type="ECO:0000256" key="1">
    <source>
        <dbReference type="ARBA" id="ARBA00022475"/>
    </source>
</evidence>
<dbReference type="GO" id="GO:0016887">
    <property type="term" value="F:ATP hydrolysis activity"/>
    <property type="evidence" value="ECO:0007669"/>
    <property type="project" value="InterPro"/>
</dbReference>
<dbReference type="PROSITE" id="PS50893">
    <property type="entry name" value="ABC_TRANSPORTER_2"/>
    <property type="match status" value="1"/>
</dbReference>
<organism evidence="8 9">
    <name type="scientific">Lentisphaera araneosa HTCC2155</name>
    <dbReference type="NCBI Taxonomy" id="313628"/>
    <lineage>
        <taxon>Bacteria</taxon>
        <taxon>Pseudomonadati</taxon>
        <taxon>Lentisphaerota</taxon>
        <taxon>Lentisphaeria</taxon>
        <taxon>Lentisphaerales</taxon>
        <taxon>Lentisphaeraceae</taxon>
        <taxon>Lentisphaera</taxon>
    </lineage>
</organism>
<evidence type="ECO:0000256" key="2">
    <source>
        <dbReference type="ARBA" id="ARBA00022519"/>
    </source>
</evidence>
<evidence type="ECO:0000313" key="8">
    <source>
        <dbReference type="EMBL" id="EDM25547.1"/>
    </source>
</evidence>
<keyword evidence="3" id="KW-0547">Nucleotide-binding</keyword>
<sequence length="212" mass="24248">MKIELRDLSFAPQGKVVFSQLNYTFTSNGNYLIQGSSGCGKSSLLTFISSLRQASSGQIIIDGQEPVNFCEHRKNCQWLRQTPYIYDKTVRENLSLSLAYHQLAIPSDDELKKHLQYLFPEGLDLEERAMELSGGQKHRLALLRSYLLKPKALLCDEISAGLDEKSRQLSEDFIFNYCSEMTVIFVSHIQESFESRESFTRLLMSKEGFEPL</sequence>
<dbReference type="InterPro" id="IPR003593">
    <property type="entry name" value="AAA+_ATPase"/>
</dbReference>
<evidence type="ECO:0000259" key="7">
    <source>
        <dbReference type="PROSITE" id="PS50893"/>
    </source>
</evidence>
<dbReference type="eggNOG" id="COG1132">
    <property type="taxonomic scope" value="Bacteria"/>
</dbReference>
<protein>
    <submittedName>
        <fullName evidence="8">ATPase</fullName>
    </submittedName>
</protein>
<name>A6DS87_9BACT</name>
<dbReference type="SMART" id="SM00382">
    <property type="entry name" value="AAA"/>
    <property type="match status" value="1"/>
</dbReference>
<evidence type="ECO:0000313" key="9">
    <source>
        <dbReference type="Proteomes" id="UP000004947"/>
    </source>
</evidence>
<keyword evidence="5" id="KW-1278">Translocase</keyword>
<accession>A6DS87</accession>
<gene>
    <name evidence="8" type="ORF">LNTAR_23799</name>
</gene>
<feature type="domain" description="ABC transporter" evidence="7">
    <location>
        <begin position="3"/>
        <end position="211"/>
    </location>
</feature>
<dbReference type="InterPro" id="IPR003439">
    <property type="entry name" value="ABC_transporter-like_ATP-bd"/>
</dbReference>
<dbReference type="PANTHER" id="PTHR43423">
    <property type="entry name" value="ABC TRANSPORTER I FAMILY MEMBER 17"/>
    <property type="match status" value="1"/>
</dbReference>
<dbReference type="OrthoDB" id="9785080at2"/>
<evidence type="ECO:0000256" key="5">
    <source>
        <dbReference type="ARBA" id="ARBA00022967"/>
    </source>
</evidence>
<reference evidence="8 9" key="1">
    <citation type="journal article" date="2010" name="J. Bacteriol.">
        <title>Genome sequence of Lentisphaera araneosa HTCC2155T, the type species of the order Lentisphaerales in the phylum Lentisphaerae.</title>
        <authorList>
            <person name="Thrash J.C."/>
            <person name="Cho J.C."/>
            <person name="Vergin K.L."/>
            <person name="Morris R.M."/>
            <person name="Giovannoni S.J."/>
        </authorList>
    </citation>
    <scope>NUCLEOTIDE SEQUENCE [LARGE SCALE GENOMIC DNA]</scope>
    <source>
        <strain evidence="8 9">HTCC2155</strain>
    </source>
</reference>
<dbReference type="STRING" id="313628.LNTAR_23799"/>
<dbReference type="AlphaFoldDB" id="A6DS87"/>
<dbReference type="EMBL" id="ABCK01000028">
    <property type="protein sequence ID" value="EDM25547.1"/>
    <property type="molecule type" value="Genomic_DNA"/>
</dbReference>
<evidence type="ECO:0000256" key="6">
    <source>
        <dbReference type="ARBA" id="ARBA00023136"/>
    </source>
</evidence>
<dbReference type="PANTHER" id="PTHR43423:SF12">
    <property type="entry name" value="IRON EXPORT ATP-BINDING PROTEIN FETA-RELATED"/>
    <property type="match status" value="1"/>
</dbReference>
<keyword evidence="2" id="KW-0997">Cell inner membrane</keyword>
<dbReference type="Pfam" id="PF00005">
    <property type="entry name" value="ABC_tran"/>
    <property type="match status" value="1"/>
</dbReference>
<dbReference type="SUPFAM" id="SSF52540">
    <property type="entry name" value="P-loop containing nucleoside triphosphate hydrolases"/>
    <property type="match status" value="1"/>
</dbReference>
<evidence type="ECO:0000256" key="4">
    <source>
        <dbReference type="ARBA" id="ARBA00022840"/>
    </source>
</evidence>
<dbReference type="Proteomes" id="UP000004947">
    <property type="component" value="Unassembled WGS sequence"/>
</dbReference>
<keyword evidence="9" id="KW-1185">Reference proteome</keyword>